<dbReference type="VEuPathDB" id="FungiDB:AN3671"/>
<keyword evidence="4" id="KW-1185">Reference proteome</keyword>
<organism evidence="3 4">
    <name type="scientific">Emericella nidulans (strain FGSC A4 / ATCC 38163 / CBS 112.46 / NRRL 194 / M139)</name>
    <name type="common">Aspergillus nidulans</name>
    <dbReference type="NCBI Taxonomy" id="227321"/>
    <lineage>
        <taxon>Eukaryota</taxon>
        <taxon>Fungi</taxon>
        <taxon>Dikarya</taxon>
        <taxon>Ascomycota</taxon>
        <taxon>Pezizomycotina</taxon>
        <taxon>Eurotiomycetes</taxon>
        <taxon>Eurotiomycetidae</taxon>
        <taxon>Eurotiales</taxon>
        <taxon>Aspergillaceae</taxon>
        <taxon>Aspergillus</taxon>
        <taxon>Aspergillus subgen. Nidulantes</taxon>
    </lineage>
</organism>
<dbReference type="Proteomes" id="UP000000560">
    <property type="component" value="Chromosome II"/>
</dbReference>
<feature type="chain" id="PRO_5010193831" evidence="2">
    <location>
        <begin position="20"/>
        <end position="244"/>
    </location>
</feature>
<dbReference type="OrthoDB" id="5410926at2759"/>
<dbReference type="EMBL" id="BN001302">
    <property type="protein sequence ID" value="CBF75644.1"/>
    <property type="molecule type" value="Genomic_DNA"/>
</dbReference>
<protein>
    <submittedName>
        <fullName evidence="3">GPI-anchored protein (Eurofung)</fullName>
    </submittedName>
</protein>
<feature type="signal peptide" evidence="2">
    <location>
        <begin position="1"/>
        <end position="19"/>
    </location>
</feature>
<gene>
    <name evidence="3" type="ORF">ANIA_03671</name>
</gene>
<dbReference type="RefSeq" id="XP_661275.1">
    <property type="nucleotide sequence ID" value="XM_656183.1"/>
</dbReference>
<dbReference type="OMA" id="SICSRDA"/>
<evidence type="ECO:0000256" key="1">
    <source>
        <dbReference type="SAM" id="MobiDB-lite"/>
    </source>
</evidence>
<proteinExistence type="predicted"/>
<dbReference type="HOGENOM" id="CLU_068709_2_0_1"/>
<feature type="compositionally biased region" description="Low complexity" evidence="1">
    <location>
        <begin position="106"/>
        <end position="127"/>
    </location>
</feature>
<accession>C8V3T6</accession>
<dbReference type="PANTHER" id="PTHR39599">
    <property type="entry name" value="GPI-ANCHORED PROTEIN (EUROFUNG)-RELATED-RELATED"/>
    <property type="match status" value="1"/>
</dbReference>
<evidence type="ECO:0000313" key="3">
    <source>
        <dbReference type="EMBL" id="CBF75644.1"/>
    </source>
</evidence>
<dbReference type="GeneID" id="2873090"/>
<reference evidence="4" key="2">
    <citation type="journal article" date="2009" name="Fungal Genet. Biol.">
        <title>The 2008 update of the Aspergillus nidulans genome annotation: a community effort.</title>
        <authorList>
            <person name="Wortman J.R."/>
            <person name="Gilsenan J.M."/>
            <person name="Joardar V."/>
            <person name="Deegan J."/>
            <person name="Clutterbuck J."/>
            <person name="Andersen M.R."/>
            <person name="Archer D."/>
            <person name="Bencina M."/>
            <person name="Braus G."/>
            <person name="Coutinho P."/>
            <person name="von Dohren H."/>
            <person name="Doonan J."/>
            <person name="Driessen A.J."/>
            <person name="Durek P."/>
            <person name="Espeso E."/>
            <person name="Fekete E."/>
            <person name="Flipphi M."/>
            <person name="Estrada C.G."/>
            <person name="Geysens S."/>
            <person name="Goldman G."/>
            <person name="de Groot P.W."/>
            <person name="Hansen K."/>
            <person name="Harris S.D."/>
            <person name="Heinekamp T."/>
            <person name="Helmstaedt K."/>
            <person name="Henrissat B."/>
            <person name="Hofmann G."/>
            <person name="Homan T."/>
            <person name="Horio T."/>
            <person name="Horiuchi H."/>
            <person name="James S."/>
            <person name="Jones M."/>
            <person name="Karaffa L."/>
            <person name="Karanyi Z."/>
            <person name="Kato M."/>
            <person name="Keller N."/>
            <person name="Kelly D.E."/>
            <person name="Kiel J.A."/>
            <person name="Kim J.M."/>
            <person name="van der Klei I.J."/>
            <person name="Klis F.M."/>
            <person name="Kovalchuk A."/>
            <person name="Krasevec N."/>
            <person name="Kubicek C.P."/>
            <person name="Liu B."/>
            <person name="Maccabe A."/>
            <person name="Meyer V."/>
            <person name="Mirabito P."/>
            <person name="Miskei M."/>
            <person name="Mos M."/>
            <person name="Mullins J."/>
            <person name="Nelson D.R."/>
            <person name="Nielsen J."/>
            <person name="Oakley B.R."/>
            <person name="Osmani S.A."/>
            <person name="Pakula T."/>
            <person name="Paszewski A."/>
            <person name="Paulsen I."/>
            <person name="Pilsyk S."/>
            <person name="Pocsi I."/>
            <person name="Punt P.J."/>
            <person name="Ram A.F."/>
            <person name="Ren Q."/>
            <person name="Robellet X."/>
            <person name="Robson G."/>
            <person name="Seiboth B."/>
            <person name="van Solingen P."/>
            <person name="Specht T."/>
            <person name="Sun J."/>
            <person name="Taheri-Talesh N."/>
            <person name="Takeshita N."/>
            <person name="Ussery D."/>
            <person name="vanKuyk P.A."/>
            <person name="Visser H."/>
            <person name="van de Vondervoort P.J."/>
            <person name="de Vries R.P."/>
            <person name="Walton J."/>
            <person name="Xiang X."/>
            <person name="Xiong Y."/>
            <person name="Zeng A.P."/>
            <person name="Brandt B.W."/>
            <person name="Cornell M.J."/>
            <person name="van den Hondel C.A."/>
            <person name="Visser J."/>
            <person name="Oliver S.G."/>
            <person name="Turner G."/>
        </authorList>
    </citation>
    <scope>GENOME REANNOTATION</scope>
    <source>
        <strain evidence="4">FGSC A4 / ATCC 38163 / CBS 112.46 / NRRL 194 / M139</strain>
    </source>
</reference>
<evidence type="ECO:0000313" key="4">
    <source>
        <dbReference type="Proteomes" id="UP000000560"/>
    </source>
</evidence>
<dbReference type="eggNOG" id="ENOG502SQGD">
    <property type="taxonomic scope" value="Eukaryota"/>
</dbReference>
<dbReference type="PANTHER" id="PTHR39599:SF1">
    <property type="entry name" value="GPI-ANCHORED PROTEIN (EUROFUNG)"/>
    <property type="match status" value="1"/>
</dbReference>
<dbReference type="KEGG" id="ani:ANIA_03671"/>
<accession>Q5B708</accession>
<reference evidence="4" key="1">
    <citation type="journal article" date="2005" name="Nature">
        <title>Sequencing of Aspergillus nidulans and comparative analysis with A. fumigatus and A. oryzae.</title>
        <authorList>
            <person name="Galagan J.E."/>
            <person name="Calvo S.E."/>
            <person name="Cuomo C."/>
            <person name="Ma L.J."/>
            <person name="Wortman J.R."/>
            <person name="Batzoglou S."/>
            <person name="Lee S.I."/>
            <person name="Basturkmen M."/>
            <person name="Spevak C.C."/>
            <person name="Clutterbuck J."/>
            <person name="Kapitonov V."/>
            <person name="Jurka J."/>
            <person name="Scazzocchio C."/>
            <person name="Farman M."/>
            <person name="Butler J."/>
            <person name="Purcell S."/>
            <person name="Harris S."/>
            <person name="Braus G.H."/>
            <person name="Draht O."/>
            <person name="Busch S."/>
            <person name="D'Enfert C."/>
            <person name="Bouchier C."/>
            <person name="Goldman G.H."/>
            <person name="Bell-Pedersen D."/>
            <person name="Griffiths-Jones S."/>
            <person name="Doonan J.H."/>
            <person name="Yu J."/>
            <person name="Vienken K."/>
            <person name="Pain A."/>
            <person name="Freitag M."/>
            <person name="Selker E.U."/>
            <person name="Archer D.B."/>
            <person name="Penalva M.A."/>
            <person name="Oakley B.R."/>
            <person name="Momany M."/>
            <person name="Tanaka T."/>
            <person name="Kumagai T."/>
            <person name="Asai K."/>
            <person name="Machida M."/>
            <person name="Nierman W.C."/>
            <person name="Denning D.W."/>
            <person name="Caddick M."/>
            <person name="Hynes M."/>
            <person name="Paoletti M."/>
            <person name="Fischer R."/>
            <person name="Miller B."/>
            <person name="Dyer P."/>
            <person name="Sachs M.S."/>
            <person name="Osmani S.A."/>
            <person name="Birren B.W."/>
        </authorList>
    </citation>
    <scope>NUCLEOTIDE SEQUENCE [LARGE SCALE GENOMIC DNA]</scope>
    <source>
        <strain evidence="4">FGSC A4 / ATCC 38163 / CBS 112.46 / NRRL 194 / M139</strain>
    </source>
</reference>
<keyword evidence="2" id="KW-0732">Signal</keyword>
<feature type="region of interest" description="Disordered" evidence="1">
    <location>
        <begin position="104"/>
        <end position="127"/>
    </location>
</feature>
<dbReference type="InParanoid" id="Q5B708"/>
<name>Q5B708_EMENI</name>
<dbReference type="AlphaFoldDB" id="Q5B708"/>
<evidence type="ECO:0000256" key="2">
    <source>
        <dbReference type="SAM" id="SignalP"/>
    </source>
</evidence>
<sequence>MKPSGLIVTTFLLTAGAFATSPIPFDHPITASPDTNRRAYDILQRLNKRDSNCPGGYSPCDNLDNSGICCRTDAICTSDEANHIACCPSGASCTGTLGGSSGAFETTRTSSDATTTTDDDPTSTITGSTMSGGYPFVYVPTAFSDADQCSSYYDRCERSYTACVTYFGGYGVTVTGGGADFTQTGAAANAIETCSSLSQSACHGLNLGVCGNYEGGTDGAGHRRTSSLQDLVVGLVVGIAGFFI</sequence>